<keyword evidence="2" id="KW-0472">Membrane</keyword>
<keyword evidence="4" id="KW-1185">Reference proteome</keyword>
<keyword evidence="2" id="KW-0812">Transmembrane</keyword>
<organism evidence="3 4">
    <name type="scientific">Haloactinomyces albus</name>
    <dbReference type="NCBI Taxonomy" id="1352928"/>
    <lineage>
        <taxon>Bacteria</taxon>
        <taxon>Bacillati</taxon>
        <taxon>Actinomycetota</taxon>
        <taxon>Actinomycetes</taxon>
        <taxon>Actinopolysporales</taxon>
        <taxon>Actinopolysporaceae</taxon>
        <taxon>Haloactinomyces</taxon>
    </lineage>
</organism>
<dbReference type="AlphaFoldDB" id="A0AAE3ZAK6"/>
<evidence type="ECO:0000256" key="2">
    <source>
        <dbReference type="SAM" id="Phobius"/>
    </source>
</evidence>
<feature type="transmembrane region" description="Helical" evidence="2">
    <location>
        <begin position="164"/>
        <end position="185"/>
    </location>
</feature>
<evidence type="ECO:0000313" key="3">
    <source>
        <dbReference type="EMBL" id="MDR7300405.1"/>
    </source>
</evidence>
<feature type="region of interest" description="Disordered" evidence="1">
    <location>
        <begin position="56"/>
        <end position="77"/>
    </location>
</feature>
<proteinExistence type="predicted"/>
<evidence type="ECO:0000256" key="1">
    <source>
        <dbReference type="SAM" id="MobiDB-lite"/>
    </source>
</evidence>
<feature type="region of interest" description="Disordered" evidence="1">
    <location>
        <begin position="115"/>
        <end position="159"/>
    </location>
</feature>
<reference evidence="3" key="1">
    <citation type="submission" date="2023-07" db="EMBL/GenBank/DDBJ databases">
        <title>Sequencing the genomes of 1000 actinobacteria strains.</title>
        <authorList>
            <person name="Klenk H.-P."/>
        </authorList>
    </citation>
    <scope>NUCLEOTIDE SEQUENCE</scope>
    <source>
        <strain evidence="3">DSM 45977</strain>
    </source>
</reference>
<protein>
    <submittedName>
        <fullName evidence="3">Uncharacterized protein</fullName>
    </submittedName>
</protein>
<feature type="transmembrane region" description="Helical" evidence="2">
    <location>
        <begin position="240"/>
        <end position="259"/>
    </location>
</feature>
<comment type="caution">
    <text evidence="3">The sequence shown here is derived from an EMBL/GenBank/DDBJ whole genome shotgun (WGS) entry which is preliminary data.</text>
</comment>
<keyword evidence="2" id="KW-1133">Transmembrane helix</keyword>
<dbReference type="RefSeq" id="WP_310269115.1">
    <property type="nucleotide sequence ID" value="NZ_JAVDXW010000001.1"/>
</dbReference>
<dbReference type="Proteomes" id="UP001180845">
    <property type="component" value="Unassembled WGS sequence"/>
</dbReference>
<gene>
    <name evidence="3" type="ORF">JOF55_000586</name>
</gene>
<name>A0AAE3ZAK6_9ACTN</name>
<dbReference type="EMBL" id="JAVDXW010000001">
    <property type="protein sequence ID" value="MDR7300405.1"/>
    <property type="molecule type" value="Genomic_DNA"/>
</dbReference>
<evidence type="ECO:0000313" key="4">
    <source>
        <dbReference type="Proteomes" id="UP001180845"/>
    </source>
</evidence>
<accession>A0AAE3ZAK6</accession>
<feature type="transmembrane region" description="Helical" evidence="2">
    <location>
        <begin position="271"/>
        <end position="296"/>
    </location>
</feature>
<feature type="transmembrane region" description="Helical" evidence="2">
    <location>
        <begin position="205"/>
        <end position="228"/>
    </location>
</feature>
<sequence>MSTPTTTSRSAYPASVDELLPQARELAEALGELPSRNRLMAEFRIGARKASTLREALDSATAEPAESGALPEPVRLHAVPEITEPTESGPDLDTAEPDTEPLPVVAESALAGTAAEFGPVPEPSPADESDASNSDKVASERDTVSANPEPDPVPETGSAGRVPAAWPVLLLALPAFVAIWSGWVGLGSLTGFGMVHPLPGIWDSLQINTAITLPIGVETYAAYALRVWLSGHVPAQARTFAKWSALGSLALGAAGQVAYHLMTAAEITAAPWWITTAVSCLPVAVLGMGAALTHLLHTPATDGEAR</sequence>